<comment type="similarity">
    <text evidence="1 6 8">Belongs to the glycosyl hydrolase 9 (cellulase E) family.</text>
</comment>
<feature type="active site" evidence="7">
    <location>
        <position position="553"/>
    </location>
</feature>
<name>A0A1G6G0M6_BACOV</name>
<evidence type="ECO:0000256" key="8">
    <source>
        <dbReference type="RuleBase" id="RU361166"/>
    </source>
</evidence>
<evidence type="ECO:0000256" key="1">
    <source>
        <dbReference type="ARBA" id="ARBA00007072"/>
    </source>
</evidence>
<dbReference type="InterPro" id="IPR012341">
    <property type="entry name" value="6hp_glycosidase-like_sf"/>
</dbReference>
<dbReference type="InterPro" id="IPR004197">
    <property type="entry name" value="Cellulase_Ig-like"/>
</dbReference>
<feature type="chain" id="PRO_5010007469" description="Endoglucanase" evidence="8">
    <location>
        <begin position="20"/>
        <end position="587"/>
    </location>
</feature>
<feature type="domain" description="Cellulase Ig-like" evidence="10">
    <location>
        <begin position="31"/>
        <end position="107"/>
    </location>
</feature>
<dbReference type="PROSITE" id="PS51257">
    <property type="entry name" value="PROKAR_LIPOPROTEIN"/>
    <property type="match status" value="1"/>
</dbReference>
<evidence type="ECO:0000256" key="3">
    <source>
        <dbReference type="ARBA" id="ARBA00023277"/>
    </source>
</evidence>
<accession>A0A1G6G0M6</accession>
<feature type="active site" evidence="7">
    <location>
        <position position="562"/>
    </location>
</feature>
<comment type="catalytic activity">
    <reaction evidence="8">
        <text>Endohydrolysis of (1-&gt;4)-beta-D-glucosidic linkages in cellulose, lichenin and cereal beta-D-glucans.</text>
        <dbReference type="EC" id="3.2.1.4"/>
    </reaction>
</comment>
<evidence type="ECO:0000256" key="6">
    <source>
        <dbReference type="PROSITE-ProRule" id="PRU10059"/>
    </source>
</evidence>
<dbReference type="EMBL" id="FMYE01000002">
    <property type="protein sequence ID" value="SDB75439.1"/>
    <property type="molecule type" value="Genomic_DNA"/>
</dbReference>
<dbReference type="AlphaFoldDB" id="A0A1G6G0M6"/>
<dbReference type="InterPro" id="IPR001701">
    <property type="entry name" value="Glyco_hydro_9"/>
</dbReference>
<dbReference type="CDD" id="cd02850">
    <property type="entry name" value="E_set_Cellulase_N"/>
    <property type="match status" value="1"/>
</dbReference>
<evidence type="ECO:0000313" key="11">
    <source>
        <dbReference type="EMBL" id="SDB75439.1"/>
    </source>
</evidence>
<evidence type="ECO:0000259" key="9">
    <source>
        <dbReference type="Pfam" id="PF00759"/>
    </source>
</evidence>
<dbReference type="InterPro" id="IPR014756">
    <property type="entry name" value="Ig_E-set"/>
</dbReference>
<dbReference type="InterPro" id="IPR013783">
    <property type="entry name" value="Ig-like_fold"/>
</dbReference>
<dbReference type="GO" id="GO:0030245">
    <property type="term" value="P:cellulose catabolic process"/>
    <property type="evidence" value="ECO:0007669"/>
    <property type="project" value="UniProtKB-KW"/>
</dbReference>
<dbReference type="InterPro" id="IPR008928">
    <property type="entry name" value="6-hairpin_glycosidase_sf"/>
</dbReference>
<gene>
    <name evidence="11" type="ORF">SAMN05192581_100263</name>
</gene>
<evidence type="ECO:0000259" key="10">
    <source>
        <dbReference type="Pfam" id="PF02927"/>
    </source>
</evidence>
<dbReference type="Gene3D" id="1.50.10.10">
    <property type="match status" value="1"/>
</dbReference>
<keyword evidence="8" id="KW-0136">Cellulose degradation</keyword>
<proteinExistence type="inferred from homology"/>
<dbReference type="GO" id="GO:0008810">
    <property type="term" value="F:cellulase activity"/>
    <property type="evidence" value="ECO:0007669"/>
    <property type="project" value="UniProtKB-EC"/>
</dbReference>
<sequence>MKIIKYIALLGMLSGLAVACTPSTSVISNDVVRLNQLGYYPNQEKIAVIDSGKVEEFVILDAVSGEQVFAGKSLYTAKSAWSDKTRTTLDFSAITTPGEYILKVNGASVAFPVKDSVLSPLADAALKSFYYQRTAIPIEEQYAGQWNRPAGHPDNHVLIHASAASPGRPSGTIVSSSKGWYDAGDYNKYIVNSGYSIGLMQSIYQLFPDYFSRQKINIPESDNHTPDLLDEMHYNLDWMLTMQDPADGGVYHKLTTPFFEGFVKPVDCKQQRYIVQKSVTAALDFAAVMAQASRLFASYEKDYPGFSKRALLAAEKAYAWAEKHPEDYYNQNLLNQKFQPEIATGEYGDTHADDEFFWAATELYFSTGKEIYREEAIKKAPKVYTAPGWGNTFALGIFAWLQPDRKLNEADCRFAGSLKTELLKYADKVIQGAEQTPFHAPYGNDAKDFFWGCLAEKCLNQGVSLMYAYILTDKETYLTNAYRNMDYILGRNATGFCYVTGLGTKSPEHPHHRLSASDDIKAPIPGFLVGGPNPGQQDKAFYPTASPDESYVDTEDSYASNEVAINWNAALVALSSSLDALAVDSVK</sequence>
<evidence type="ECO:0000313" key="12">
    <source>
        <dbReference type="Proteomes" id="UP000183670"/>
    </source>
</evidence>
<dbReference type="EC" id="3.2.1.4" evidence="8"/>
<dbReference type="Pfam" id="PF00759">
    <property type="entry name" value="Glyco_hydro_9"/>
    <property type="match status" value="1"/>
</dbReference>
<feature type="domain" description="Glycoside hydrolase family 9" evidence="9">
    <location>
        <begin position="122"/>
        <end position="574"/>
    </location>
</feature>
<keyword evidence="3 6" id="KW-0119">Carbohydrate metabolism</keyword>
<feature type="signal peptide" evidence="8">
    <location>
        <begin position="1"/>
        <end position="19"/>
    </location>
</feature>
<dbReference type="InterPro" id="IPR018221">
    <property type="entry name" value="Glyco_hydro_9_His_AS"/>
</dbReference>
<dbReference type="PROSITE" id="PS00698">
    <property type="entry name" value="GH9_3"/>
    <property type="match status" value="1"/>
</dbReference>
<dbReference type="SUPFAM" id="SSF48208">
    <property type="entry name" value="Six-hairpin glycosidases"/>
    <property type="match status" value="1"/>
</dbReference>
<evidence type="ECO:0000256" key="4">
    <source>
        <dbReference type="ARBA" id="ARBA00023295"/>
    </source>
</evidence>
<evidence type="ECO:0000256" key="7">
    <source>
        <dbReference type="PROSITE-ProRule" id="PRU10060"/>
    </source>
</evidence>
<dbReference type="RefSeq" id="WP_074556549.1">
    <property type="nucleotide sequence ID" value="NZ_FMYE01000002.1"/>
</dbReference>
<protein>
    <recommendedName>
        <fullName evidence="8">Endoglucanase</fullName>
        <ecNumber evidence="8">3.2.1.4</ecNumber>
    </recommendedName>
</protein>
<dbReference type="Pfam" id="PF02927">
    <property type="entry name" value="CelD_N"/>
    <property type="match status" value="1"/>
</dbReference>
<keyword evidence="8" id="KW-0732">Signal</keyword>
<keyword evidence="4 6" id="KW-0326">Glycosidase</keyword>
<evidence type="ECO:0000256" key="2">
    <source>
        <dbReference type="ARBA" id="ARBA00022801"/>
    </source>
</evidence>
<dbReference type="InterPro" id="IPR033126">
    <property type="entry name" value="Glyco_hydro_9_Asp/Glu_AS"/>
</dbReference>
<evidence type="ECO:0000256" key="5">
    <source>
        <dbReference type="ARBA" id="ARBA00023326"/>
    </source>
</evidence>
<reference evidence="11 12" key="1">
    <citation type="submission" date="2016-10" db="EMBL/GenBank/DDBJ databases">
        <authorList>
            <person name="de Groot N.N."/>
        </authorList>
    </citation>
    <scope>NUCLEOTIDE SEQUENCE [LARGE SCALE GENOMIC DNA]</scope>
    <source>
        <strain evidence="11 12">NLAE-zl-C500</strain>
    </source>
</reference>
<dbReference type="SUPFAM" id="SSF81296">
    <property type="entry name" value="E set domains"/>
    <property type="match status" value="1"/>
</dbReference>
<keyword evidence="2 6" id="KW-0378">Hydrolase</keyword>
<dbReference type="PANTHER" id="PTHR22298">
    <property type="entry name" value="ENDO-1,4-BETA-GLUCANASE"/>
    <property type="match status" value="1"/>
</dbReference>
<dbReference type="Proteomes" id="UP000183670">
    <property type="component" value="Unassembled WGS sequence"/>
</dbReference>
<dbReference type="PROSITE" id="PS00592">
    <property type="entry name" value="GH9_2"/>
    <property type="match status" value="1"/>
</dbReference>
<feature type="active site" evidence="6">
    <location>
        <position position="511"/>
    </location>
</feature>
<keyword evidence="5 6" id="KW-0624">Polysaccharide degradation</keyword>
<organism evidence="11 12">
    <name type="scientific">Bacteroides ovatus</name>
    <dbReference type="NCBI Taxonomy" id="28116"/>
    <lineage>
        <taxon>Bacteria</taxon>
        <taxon>Pseudomonadati</taxon>
        <taxon>Bacteroidota</taxon>
        <taxon>Bacteroidia</taxon>
        <taxon>Bacteroidales</taxon>
        <taxon>Bacteroidaceae</taxon>
        <taxon>Bacteroides</taxon>
    </lineage>
</organism>
<dbReference type="Gene3D" id="2.60.40.10">
    <property type="entry name" value="Immunoglobulins"/>
    <property type="match status" value="1"/>
</dbReference>